<proteinExistence type="predicted"/>
<gene>
    <name evidence="1" type="ORF">PPENT_87.1.T1180112</name>
</gene>
<sequence>MNISSQNDQTQINKLQEVSRDQEYFDQEMQFLYKRQLKIVFTKNQEIKIISSSGEIIRSEIILSSCHEDPEMPFFNLEQIKHLKWLGKYQDTKKVGKWIATWKNEILLDVGGQYCQKGMKQGRWKEIFKNYFEKAQVYEQGEYINGMRIGIWNTIYQNKLIGGGFYDQQGQKNGQWIELCNYFQCDNQIIFQGEYLNGKKIGTWDINRKRLAIFLNLNGCKKKGNLELIGQEQYDQQGQKNGKWIELSDDFQKESQIIYCGEYKSGRKCGIWEIHYQKQNYNYQIIIVDVAYIVSKDIKMEDGLNDGQVIYEGQYQNGKKIGKWDIKVKNDLQFEKIGYGSYDEQEHKNGIWLELSGNYRNMQSEVTYYGEYKKDKKIGKWEIHYKYSSNYPFKQIGGGSYNDESVKYGNWIELITMKSFIRAYIRMVERLANGTQNLDLTSLMTFIICIFQQSQFLSGGGTYDNQNLKHGSWVDVCDNFSQSQSIIHKGEYSHGKKIELWEEIRLCCDKTSLKIGEKIYD</sequence>
<dbReference type="PANTHER" id="PTHR33706:SF1">
    <property type="entry name" value="TPR REPEAT PROTEIN"/>
    <property type="match status" value="1"/>
</dbReference>
<dbReference type="Proteomes" id="UP000689195">
    <property type="component" value="Unassembled WGS sequence"/>
</dbReference>
<name>A0A8S1XBH2_9CILI</name>
<comment type="caution">
    <text evidence="1">The sequence shown here is derived from an EMBL/GenBank/DDBJ whole genome shotgun (WGS) entry which is preliminary data.</text>
</comment>
<dbReference type="OrthoDB" id="298777at2759"/>
<dbReference type="PANTHER" id="PTHR33706">
    <property type="entry name" value="MORN VARIANT REPEAT PROTEIN"/>
    <property type="match status" value="1"/>
</dbReference>
<accession>A0A8S1XBH2</accession>
<organism evidence="1 2">
    <name type="scientific">Paramecium pentaurelia</name>
    <dbReference type="NCBI Taxonomy" id="43138"/>
    <lineage>
        <taxon>Eukaryota</taxon>
        <taxon>Sar</taxon>
        <taxon>Alveolata</taxon>
        <taxon>Ciliophora</taxon>
        <taxon>Intramacronucleata</taxon>
        <taxon>Oligohymenophorea</taxon>
        <taxon>Peniculida</taxon>
        <taxon>Parameciidae</taxon>
        <taxon>Paramecium</taxon>
    </lineage>
</organism>
<dbReference type="AlphaFoldDB" id="A0A8S1XBH2"/>
<evidence type="ECO:0000313" key="2">
    <source>
        <dbReference type="Proteomes" id="UP000689195"/>
    </source>
</evidence>
<dbReference type="EMBL" id="CAJJDO010000118">
    <property type="protein sequence ID" value="CAD8198404.1"/>
    <property type="molecule type" value="Genomic_DNA"/>
</dbReference>
<keyword evidence="2" id="KW-1185">Reference proteome</keyword>
<evidence type="ECO:0000313" key="1">
    <source>
        <dbReference type="EMBL" id="CAD8198404.1"/>
    </source>
</evidence>
<reference evidence="1" key="1">
    <citation type="submission" date="2021-01" db="EMBL/GenBank/DDBJ databases">
        <authorList>
            <consortium name="Genoscope - CEA"/>
            <person name="William W."/>
        </authorList>
    </citation>
    <scope>NUCLEOTIDE SEQUENCE</scope>
</reference>
<protein>
    <submittedName>
        <fullName evidence="1">Uncharacterized protein</fullName>
    </submittedName>
</protein>